<dbReference type="InterPro" id="IPR026341">
    <property type="entry name" value="T9SS_type_B"/>
</dbReference>
<comment type="caution">
    <text evidence="1">The sequence shown here is derived from an EMBL/GenBank/DDBJ whole genome shotgun (WGS) entry which is preliminary data.</text>
</comment>
<proteinExistence type="predicted"/>
<reference evidence="1 2" key="1">
    <citation type="submission" date="2022-05" db="EMBL/GenBank/DDBJ databases">
        <title>Flavobacterium sp., isolated from activated sludge.</title>
        <authorList>
            <person name="Ran Q."/>
        </authorList>
    </citation>
    <scope>NUCLEOTIDE SEQUENCE [LARGE SCALE GENOMIC DNA]</scope>
    <source>
        <strain evidence="1 2">HXWNR70</strain>
    </source>
</reference>
<dbReference type="Pfam" id="PF13585">
    <property type="entry name" value="CHU_C"/>
    <property type="match status" value="1"/>
</dbReference>
<dbReference type="InterPro" id="IPR025667">
    <property type="entry name" value="SprB_repeat"/>
</dbReference>
<evidence type="ECO:0000313" key="1">
    <source>
        <dbReference type="EMBL" id="MCL9808349.1"/>
    </source>
</evidence>
<accession>A0ABT0TMM1</accession>
<dbReference type="Proteomes" id="UP001317191">
    <property type="component" value="Unassembled WGS sequence"/>
</dbReference>
<protein>
    <submittedName>
        <fullName evidence="1">T9SS type B sorting domain-containing protein</fullName>
    </submittedName>
</protein>
<evidence type="ECO:0000313" key="2">
    <source>
        <dbReference type="Proteomes" id="UP001317191"/>
    </source>
</evidence>
<dbReference type="RefSeq" id="WP_250591382.1">
    <property type="nucleotide sequence ID" value="NZ_JAMLJM010000001.1"/>
</dbReference>
<organism evidence="1 2">
    <name type="scientific">Flavobacterium luminosum</name>
    <dbReference type="NCBI Taxonomy" id="2949086"/>
    <lineage>
        <taxon>Bacteria</taxon>
        <taxon>Pseudomonadati</taxon>
        <taxon>Bacteroidota</taxon>
        <taxon>Flavobacteriia</taxon>
        <taxon>Flavobacteriales</taxon>
        <taxon>Flavobacteriaceae</taxon>
        <taxon>Flavobacterium</taxon>
    </lineage>
</organism>
<dbReference type="NCBIfam" id="TIGR04131">
    <property type="entry name" value="Bac_Flav_CTERM"/>
    <property type="match status" value="1"/>
</dbReference>
<dbReference type="EMBL" id="JAMLJM010000001">
    <property type="protein sequence ID" value="MCL9808349.1"/>
    <property type="molecule type" value="Genomic_DNA"/>
</dbReference>
<dbReference type="Pfam" id="PF13573">
    <property type="entry name" value="SprB"/>
    <property type="match status" value="9"/>
</dbReference>
<sequence>MNSGRGCFATLNVPVNQPTDLVIDSAVVDPFTCAIDNSTNVATITVNASGGTAPYTYSLDNINYTSSNVFEIVDNGSVQNFTVYVKDFNGCGETIPVTVNPIVPITATTSAITIDCTRPETVTVTASGGSGSYTYSYLPASAANITQGTAPNDNVFTITAPGSYYLRVTDAVTGCYLDLPVYEVLPFNNLQVVASLVNGVSCLGGTNGTISIDVTGYSGLYNYTVLDATNNPVVGASGTANTTTNPFVIPVGLPAGNYTVQITETASPFCQFTTGVIGVTTPATAVGIDLVSNINANCNANAQVTVNGTGGTPDYTYAFVQNNVVPAAGDYTASNTASLDPTLNTQWDVWVQDANGCTAMLDVTITTDPMPTVDAPTLAVDQCTSTGTNYTFTVTGTGVAPLTYSIGGAFQSSPTFTVVASSTPYTVTVKDANGCIATDTITIYPVLGVVTSVTALPSCADNDGVITINASGGSGNYSYSISPVAGTIAGNVISGLPAGSYTITVTDTTTLCTTTTTVILGAPTPVTFTASATMVSCFGGSDGTITVTLDPTNDNPVYTYEIIAGPITFSAQTSNIFTGLPTGTYTVQVNSGRGCFATLNVPVNQPTDLVIDSAVVDPFTCAIDNSTNVATITVNASGGTAPYTYSLDNINYTSSNVFEIVDNGSVQNFTVYVKDFNGCGETIPVTVNPIVPITATTSAITIDCTRPETVTVTASGGSGSYTYSYLPASAANITQGTAPNDNVFTITAPGSYYLRVTDAVTGCYLDLPVYEVLPFNTIAVSASAVSPVTCFAGTNGSISIDVTGYSGSYNYQVLDSANNPVVTGSGNTTSNPMTINGLTGGSYTVVVTETASPFCVVSSNNVTVATPSLPLDITALETANVTCDNNKGVIIATATGGWDSIYTYTIDVLPAGATQNNNVFSGMPEGTYTITVTDANGCTDTVAITLVKPTQITADPIATQTVSCFGDQNMSIIVTGVTGGQGSNYTYTLNTLSPIVATSGPQTSNVFDNLGAGTYEVIVNDGYNCASLPIAAVILPRTQVEASLSMVAGSQQCADSSASLTLTATGGVAPYSYSTSATGPFTGSFTSSITFNNVPVGTYQYYVQDANGCVGIVSNSVKIEQLAPLTLDILATTDTVINCFGGNDANIHVIASGGIGGYQYTLTNTTTGVVSLPQSNGDFVNLTAGTYVVSVTSGNCSPVTQTITITQPVVPFEVTFTPEGAKCFGEPNGTITMTFTGYRGTVQYSIRPQGTTDQVETFTIDDPSQPYVITGLYGDVTYDIIVSDMPFGCPVSQSVFISQPSAPVNYTLINYVDEECAEDNIGSIEFSMSGGTAPYSVYYEVLYPGSSTIVTSATENLAVGDTTHTFSGLNGGIYTVYIVDANGCSTNFEQIIGSGDNYNPVAVVEAKCYNDVPGVKITVVNTLSTDGSFGPGYTFSLGSFPAQSSPVFESINPIYAATLLSGGTFDIDVLGPNACPKSTPQFTIDPVLQLQVTLTQTGLNTVTATTIGGSGGYTYTFSGVSGDETSEGVFVYLQSGTVMVEVTDSAGCTATASLPVTFIPIFIPDVFTPDGNGSNDTWAPENTSIYPNLKTRIYDRYGRVVAELKPGQSWDGKYEGKELPTGDYWYVIKINGNDDKEFVGHFTLYR</sequence>
<gene>
    <name evidence="1" type="ORF">NAT50_03160</name>
</gene>
<name>A0ABT0TMM1_9FLAO</name>
<keyword evidence="2" id="KW-1185">Reference proteome</keyword>